<evidence type="ECO:0000313" key="2">
    <source>
        <dbReference type="Proteomes" id="UP000196027"/>
    </source>
</evidence>
<dbReference type="AlphaFoldDB" id="A0A1Y0IET1"/>
<sequence>MNFRAPINILILALVTLLMASVSPDRVNAQEPITYDYIYPAPEIEQDERFVYLLKLIRRSLDVTRDEYGRYTLSPALQAMSESRYLSEVKQGNVINLVWSSTSRKKERQLRAIKIPVYRGLLSYRVCLVNKNRLKDVQERLSQGDLNNMLVGQGIGWGDVTIYRHNNIHVQELSYGKLFELLHAARFDLLPRGISEVFPELAMAQAKELEIALEPSVYLYYPWPYYLFTNRTNYHLADRLETGLLKLIESGEFHNLWESTYREYINRAQLDQRKRIELHNPLLDMASSFQHSKFWYTPGEEAQSHD</sequence>
<dbReference type="EMBL" id="CP021425">
    <property type="protein sequence ID" value="ARU59048.1"/>
    <property type="molecule type" value="Genomic_DNA"/>
</dbReference>
<dbReference type="KEGG" id="ome:OLMES_5064"/>
<proteinExistence type="predicted"/>
<accession>A0A1Y0IET1</accession>
<keyword evidence="2" id="KW-1185">Reference proteome</keyword>
<dbReference type="Proteomes" id="UP000196027">
    <property type="component" value="Chromosome"/>
</dbReference>
<organism evidence="1 2">
    <name type="scientific">Oleiphilus messinensis</name>
    <dbReference type="NCBI Taxonomy" id="141451"/>
    <lineage>
        <taxon>Bacteria</taxon>
        <taxon>Pseudomonadati</taxon>
        <taxon>Pseudomonadota</taxon>
        <taxon>Gammaproteobacteria</taxon>
        <taxon>Oceanospirillales</taxon>
        <taxon>Oleiphilaceae</taxon>
        <taxon>Oleiphilus</taxon>
    </lineage>
</organism>
<evidence type="ECO:0000313" key="1">
    <source>
        <dbReference type="EMBL" id="ARU59048.1"/>
    </source>
</evidence>
<protein>
    <submittedName>
        <fullName evidence="1">Amino acid ABC transporter periplasmic protein</fullName>
    </submittedName>
</protein>
<name>A0A1Y0IET1_9GAMM</name>
<dbReference type="SUPFAM" id="SSF53850">
    <property type="entry name" value="Periplasmic binding protein-like II"/>
    <property type="match status" value="1"/>
</dbReference>
<dbReference type="OrthoDB" id="547680at2"/>
<gene>
    <name evidence="1" type="ORF">OLMES_5064</name>
</gene>
<reference evidence="1 2" key="1">
    <citation type="submission" date="2017-05" db="EMBL/GenBank/DDBJ databases">
        <title>Genomic insights into alkan degradation activity of Oleiphilus messinensis.</title>
        <authorList>
            <person name="Kozyavkin S.A."/>
            <person name="Slesarev A.I."/>
            <person name="Golyshin P.N."/>
            <person name="Korzhenkov A."/>
            <person name="Golyshina O.N."/>
            <person name="Toshchakov S.V."/>
        </authorList>
    </citation>
    <scope>NUCLEOTIDE SEQUENCE [LARGE SCALE GENOMIC DNA]</scope>
    <source>
        <strain evidence="1 2">ME102</strain>
    </source>
</reference>
<dbReference type="RefSeq" id="WP_087463761.1">
    <property type="nucleotide sequence ID" value="NZ_CP021425.1"/>
</dbReference>